<evidence type="ECO:0000256" key="1">
    <source>
        <dbReference type="SAM" id="MobiDB-lite"/>
    </source>
</evidence>
<feature type="compositionally biased region" description="Basic and acidic residues" evidence="1">
    <location>
        <begin position="1305"/>
        <end position="1315"/>
    </location>
</feature>
<name>A0A7Y0YD41_9ACTO</name>
<dbReference type="RefSeq" id="WP_169761833.1">
    <property type="nucleotide sequence ID" value="NZ_JABCUI010000004.1"/>
</dbReference>
<reference evidence="3 4" key="1">
    <citation type="submission" date="2020-04" db="EMBL/GenBank/DDBJ databases">
        <title>Antimicrobial susceptibility and clonality of vaginal-derived multi-drug resistant Mobiluncus isolates in China.</title>
        <authorList>
            <person name="Zhang X."/>
        </authorList>
    </citation>
    <scope>NUCLEOTIDE SEQUENCE [LARGE SCALE GENOMIC DNA]</scope>
    <source>
        <strain evidence="3 4">19</strain>
    </source>
</reference>
<gene>
    <name evidence="3" type="ORF">HHJ67_08350</name>
</gene>
<feature type="domain" description="DUF3320" evidence="2">
    <location>
        <begin position="1535"/>
        <end position="1582"/>
    </location>
</feature>
<sequence>MTDAAYLEWALSLTDKQIGVTPLAPPAAALTFPFSADSLNATYRQLRAGGTFPLSTVGGDADKQLTTAEHWRWLLANRCDGLELQLTFGFLVANRGNVRFPIFQARLDPDPDRPLGYLRLAPGDKLELNSTVVRLLHQKFRIPSRWVKAGRTSHGLDLDAILVALEKALQGSSLHGKMQLERQAALGLSHRNWSPVATDLKAHHQDYSSSALVQRYATNSAPTQLSEDNTDTVPLSGDVFAPLKADRKQLQIPKLFGQGHSLILSGAPATGKTDAVVNALAQSLVQQHSVLVVGSRTSLKKLRNRVRKAGFEHVFLTLDPHAEERDERSRDLLRGAWDRPVNADTGYLDSCRASLKTLSQDLDLYLNQIHEVGPNHVSAWQAYTAQIMTAAELEPEERVLAGRLAAAPNFPYLSNDRSTAAKLGKELANLDANSVNGIGANPWSLVGESARSIDRTELKLALQTLEDAITQAHPAVLEIMSATSDLSAWPVFARWLDLLEIGYGRAPVELTEAERRAVTSGIETLQQSLQNLWDEATPLLEIAAPAYHSGKDLDLLMDARHAEASGGFTRNSRRKAVLSQLQPYLTGPVTPNKVADLLEDLNALRMRAEALGSQIGANPVLGLKDFDALAPDSREKFANHADTVRSAIELGRYLPSRRDDLESLMPLARQGGHLGQQVRAISDAFAEVLQVLQVSNPDLETWSQGLPPLGRYLQVRKVWGTSLSSEDSTLDDILAFRALTPQLRALGLDDLVTWVAEGTLSGMAIQGVLEHALSVAAVRERQRALAQQGFDPVTHVAQVERLSLNCTETRREILNQVITAAGEFAQRADKETLRSFGARLRDDNFSIHQALREDLDGVLTRTPIVGLTPLEVVTRLPDFTQETPRFDAVVILDATELPSGSVVKALAGAAQAMFVASLPAATSFAKGRACSAYEFAKSAGFPEYELTIRYGRDLTPTPGRLAQLLSPDQLDTWPVAQVQAHPVLIMEFPAAHHTLPLQLASENPGWQGLGADYVWFEKAGNLLMNLCLKNRGKAVTALTWTAELAAGIRWYLDDANRQGEINLMNLRVTHLGAVGAAFPSADTGVPGNGGGFSDGDGVATCDLLVCFLGSDSQPETSKSAVTRDLSLAWTRILLETNRQVLFVVNRDLDQSGLPAILQDVLNVPSIMPNTVPVSAVRDHLARLLGHAGLEVRTDMGSASLRLDLAVRGDAGAPWLGLILDSPEQRQVRSAWDREVGIPQFLLEHCGFGAIEHVYLTQLMENTDEVTRRLVSIALDLAFPGDVTDGSVASDDRYTSPSRIAAAQNNRDDEPWKVPDETEWDLPLPLREAVARTQTDGAAPPPALTPALPQSETDSEETKPEPAASTPSPSEQPAARIEDLPPAVQRKTRSALPVIADIPADTFAHVERGELTSTHDAPTLGDQLGAQETDFFIELAQNPEPNEELGKISKPGLGAFAPLFSPEETAEGTEKTDTPAMSTSPLANPIPEPSEAKLPEPQAPSFTAQIPAIVRPKTVPQPFVPRGKPLQNQGSKEVLDDLQDPANAAAVADVLAQVLYTEGPIGEVRLAKLVADAFGMQRLHPKRRQRILELLNPEVQKIKTKFGTFVWPAGTSAADFTVFRTGSIYGQRSLVDICDEEFNNALTWVIDTQQPLEDETSEAVARVLDLTPARTDIRQRMQDGLKSLEQTGRIRRLAGHLYLQ</sequence>
<comment type="caution">
    <text evidence="3">The sequence shown here is derived from an EMBL/GenBank/DDBJ whole genome shotgun (WGS) entry which is preliminary data.</text>
</comment>
<proteinExistence type="predicted"/>
<evidence type="ECO:0000313" key="3">
    <source>
        <dbReference type="EMBL" id="NMW87747.1"/>
    </source>
</evidence>
<evidence type="ECO:0000313" key="4">
    <source>
        <dbReference type="Proteomes" id="UP000553981"/>
    </source>
</evidence>
<accession>A0A7Y0YD41</accession>
<evidence type="ECO:0000259" key="2">
    <source>
        <dbReference type="Pfam" id="PF11784"/>
    </source>
</evidence>
<dbReference type="Proteomes" id="UP000553981">
    <property type="component" value="Unassembled WGS sequence"/>
</dbReference>
<protein>
    <submittedName>
        <fullName evidence="3">DUF3320 domain-containing protein</fullName>
    </submittedName>
</protein>
<feature type="region of interest" description="Disordered" evidence="1">
    <location>
        <begin position="1281"/>
        <end position="1375"/>
    </location>
</feature>
<dbReference type="Pfam" id="PF11784">
    <property type="entry name" value="DUF3320"/>
    <property type="match status" value="1"/>
</dbReference>
<dbReference type="InterPro" id="IPR021754">
    <property type="entry name" value="DUF3320"/>
</dbReference>
<organism evidence="3 4">
    <name type="scientific">Mobiluncus curtisii</name>
    <dbReference type="NCBI Taxonomy" id="2051"/>
    <lineage>
        <taxon>Bacteria</taxon>
        <taxon>Bacillati</taxon>
        <taxon>Actinomycetota</taxon>
        <taxon>Actinomycetes</taxon>
        <taxon>Actinomycetales</taxon>
        <taxon>Actinomycetaceae</taxon>
        <taxon>Mobiluncus</taxon>
    </lineage>
</organism>
<dbReference type="EMBL" id="JABCUI010000004">
    <property type="protein sequence ID" value="NMW87747.1"/>
    <property type="molecule type" value="Genomic_DNA"/>
</dbReference>
<feature type="compositionally biased region" description="Low complexity" evidence="1">
    <location>
        <begin position="1360"/>
        <end position="1374"/>
    </location>
</feature>
<feature type="region of interest" description="Disordered" evidence="1">
    <location>
        <begin position="1463"/>
        <end position="1497"/>
    </location>
</feature>